<gene>
    <name evidence="2" type="ORF">NEMVEDRAFT_v1g224686</name>
</gene>
<evidence type="ECO:0000259" key="1">
    <source>
        <dbReference type="Pfam" id="PF01370"/>
    </source>
</evidence>
<feature type="domain" description="NAD-dependent epimerase/dehydratase" evidence="1">
    <location>
        <begin position="5"/>
        <end position="164"/>
    </location>
</feature>
<proteinExistence type="predicted"/>
<dbReference type="GO" id="GO:0004029">
    <property type="term" value="F:aldehyde dehydrogenase (NAD+) activity"/>
    <property type="evidence" value="ECO:0000318"/>
    <property type="project" value="GO_Central"/>
</dbReference>
<evidence type="ECO:0000313" key="3">
    <source>
        <dbReference type="Proteomes" id="UP000001593"/>
    </source>
</evidence>
<dbReference type="InterPro" id="IPR001509">
    <property type="entry name" value="Epimerase_deHydtase"/>
</dbReference>
<protein>
    <recommendedName>
        <fullName evidence="1">NAD-dependent epimerase/dehydratase domain-containing protein</fullName>
    </recommendedName>
</protein>
<dbReference type="Gene3D" id="3.40.50.720">
    <property type="entry name" value="NAD(P)-binding Rossmann-like Domain"/>
    <property type="match status" value="1"/>
</dbReference>
<dbReference type="Pfam" id="PF01370">
    <property type="entry name" value="Epimerase"/>
    <property type="match status" value="1"/>
</dbReference>
<dbReference type="CDD" id="cd05266">
    <property type="entry name" value="SDR_a4"/>
    <property type="match status" value="1"/>
</dbReference>
<organism evidence="2 3">
    <name type="scientific">Nematostella vectensis</name>
    <name type="common">Starlet sea anemone</name>
    <dbReference type="NCBI Taxonomy" id="45351"/>
    <lineage>
        <taxon>Eukaryota</taxon>
        <taxon>Metazoa</taxon>
        <taxon>Cnidaria</taxon>
        <taxon>Anthozoa</taxon>
        <taxon>Hexacorallia</taxon>
        <taxon>Actiniaria</taxon>
        <taxon>Edwardsiidae</taxon>
        <taxon>Nematostella</taxon>
    </lineage>
</organism>
<dbReference type="InterPro" id="IPR051783">
    <property type="entry name" value="NAD(P)-dependent_oxidoreduct"/>
</dbReference>
<name>A7TAZ2_NEMVE</name>
<dbReference type="eggNOG" id="KOG0747">
    <property type="taxonomic scope" value="Eukaryota"/>
</dbReference>
<accession>A7TAZ2</accession>
<dbReference type="InParanoid" id="A7TAZ2"/>
<sequence length="278" mass="30387">MTHTILIAGCGDVGIATALELIAQGHQVYGLRRNIDALPDSIHAIKADLGDKSTLSSLPAADILIYCATPSERSEAGYRSAYLDGLKNVLAALPTPPKHLFFTSSTSVYGQNAHEWVTEDSPTQPQDAYGQIMCEAEQQIFDLGNGCVVRFSGIYGPGRHHLINRVKAGVGAPQTPVHYSNRIHRDDCAGALAHLVQRALSHRPLERCYLVSDLEPTPIHTITDWLAEQLNVTVNTRTPIQRGGSKRCDSQRLQDSGYQLRYPNYQAGFNAILADLTT</sequence>
<dbReference type="SUPFAM" id="SSF51735">
    <property type="entry name" value="NAD(P)-binding Rossmann-fold domains"/>
    <property type="match status" value="1"/>
</dbReference>
<dbReference type="PANTHER" id="PTHR48079:SF6">
    <property type="entry name" value="NAD(P)-BINDING DOMAIN-CONTAINING PROTEIN-RELATED"/>
    <property type="match status" value="1"/>
</dbReference>
<dbReference type="STRING" id="45351.A7TAZ2"/>
<dbReference type="PANTHER" id="PTHR48079">
    <property type="entry name" value="PROTEIN YEEZ"/>
    <property type="match status" value="1"/>
</dbReference>
<dbReference type="EMBL" id="DS474611">
    <property type="protein sequence ID" value="EDO26825.1"/>
    <property type="molecule type" value="Genomic_DNA"/>
</dbReference>
<dbReference type="OMA" id="VRFSGIY"/>
<dbReference type="HOGENOM" id="CLU_007383_11_2_1"/>
<dbReference type="PhylomeDB" id="A7TAZ2"/>
<reference evidence="2 3" key="1">
    <citation type="journal article" date="2007" name="Science">
        <title>Sea anemone genome reveals ancestral eumetazoan gene repertoire and genomic organization.</title>
        <authorList>
            <person name="Putnam N.H."/>
            <person name="Srivastava M."/>
            <person name="Hellsten U."/>
            <person name="Dirks B."/>
            <person name="Chapman J."/>
            <person name="Salamov A."/>
            <person name="Terry A."/>
            <person name="Shapiro H."/>
            <person name="Lindquist E."/>
            <person name="Kapitonov V.V."/>
            <person name="Jurka J."/>
            <person name="Genikhovich G."/>
            <person name="Grigoriev I.V."/>
            <person name="Lucas S.M."/>
            <person name="Steele R.E."/>
            <person name="Finnerty J.R."/>
            <person name="Technau U."/>
            <person name="Martindale M.Q."/>
            <person name="Rokhsar D.S."/>
        </authorList>
    </citation>
    <scope>NUCLEOTIDE SEQUENCE [LARGE SCALE GENOMIC DNA]</scope>
    <source>
        <strain evidence="3">CH2 X CH6</strain>
    </source>
</reference>
<dbReference type="AlphaFoldDB" id="A7TAZ2"/>
<keyword evidence="3" id="KW-1185">Reference proteome</keyword>
<dbReference type="InterPro" id="IPR036291">
    <property type="entry name" value="NAD(P)-bd_dom_sf"/>
</dbReference>
<dbReference type="GO" id="GO:0005737">
    <property type="term" value="C:cytoplasm"/>
    <property type="evidence" value="ECO:0000318"/>
    <property type="project" value="GO_Central"/>
</dbReference>
<evidence type="ECO:0000313" key="2">
    <source>
        <dbReference type="EMBL" id="EDO26825.1"/>
    </source>
</evidence>
<dbReference type="Proteomes" id="UP000001593">
    <property type="component" value="Unassembled WGS sequence"/>
</dbReference>